<dbReference type="PANTHER" id="PTHR24422:SF19">
    <property type="entry name" value="CHEMOTAXIS PROTEIN METHYLTRANSFERASE"/>
    <property type="match status" value="1"/>
</dbReference>
<accession>A0A1M6XBG3</accession>
<evidence type="ECO:0000256" key="2">
    <source>
        <dbReference type="ARBA" id="ARBA00012534"/>
    </source>
</evidence>
<dbReference type="SUPFAM" id="SSF47757">
    <property type="entry name" value="Chemotaxis receptor methyltransferase CheR, N-terminal domain"/>
    <property type="match status" value="1"/>
</dbReference>
<dbReference type="InterPro" id="IPR022641">
    <property type="entry name" value="CheR_N"/>
</dbReference>
<dbReference type="Proteomes" id="UP000184016">
    <property type="component" value="Unassembled WGS sequence"/>
</dbReference>
<evidence type="ECO:0000313" key="7">
    <source>
        <dbReference type="EMBL" id="SHL03302.1"/>
    </source>
</evidence>
<dbReference type="STRING" id="1830138.SAMN05443507_1337"/>
<dbReference type="Gene3D" id="3.40.50.150">
    <property type="entry name" value="Vaccinia Virus protein VP39"/>
    <property type="match status" value="1"/>
</dbReference>
<sequence>MEDDFEQFIREFYHLTGLDLAMYKRQQMQRRLAAWGERLGYSTFQELSHAIHENPSLIHTLLDKMTINVSEFFRNRDRWNSLASHLSTLNSGSRLQIWSAACSTGEEPYTINILCKEHLKIDTRILATDIDEDVLQKANEAKYQAYQVREFNQQELNRYFDYGENVFTLKKEYKEGIVFKKHNLLSDTYPSNIDLIVCRNVLIYFTEEAKDLILHRFSQSLKSDGLLFLGSTEQLMQPFTYQLKSIAPFLYQKM</sequence>
<keyword evidence="8" id="KW-1185">Reference proteome</keyword>
<dbReference type="GO" id="GO:0032259">
    <property type="term" value="P:methylation"/>
    <property type="evidence" value="ECO:0007669"/>
    <property type="project" value="UniProtKB-KW"/>
</dbReference>
<protein>
    <recommendedName>
        <fullName evidence="2">protein-glutamate O-methyltransferase</fullName>
        <ecNumber evidence="2">2.1.1.80</ecNumber>
    </recommendedName>
</protein>
<evidence type="ECO:0000259" key="6">
    <source>
        <dbReference type="PROSITE" id="PS50123"/>
    </source>
</evidence>
<dbReference type="AlphaFoldDB" id="A0A1M6XBG3"/>
<dbReference type="EMBL" id="FRAF01000033">
    <property type="protein sequence ID" value="SHL03302.1"/>
    <property type="molecule type" value="Genomic_DNA"/>
</dbReference>
<evidence type="ECO:0000256" key="5">
    <source>
        <dbReference type="ARBA" id="ARBA00022691"/>
    </source>
</evidence>
<proteinExistence type="predicted"/>
<name>A0A1M6XBG3_9BACL</name>
<dbReference type="EC" id="2.1.1.80" evidence="2"/>
<dbReference type="Gene3D" id="1.10.155.10">
    <property type="entry name" value="Chemotaxis receptor methyltransferase CheR, N-terminal domain"/>
    <property type="match status" value="1"/>
</dbReference>
<evidence type="ECO:0000256" key="1">
    <source>
        <dbReference type="ARBA" id="ARBA00001541"/>
    </source>
</evidence>
<evidence type="ECO:0000313" key="8">
    <source>
        <dbReference type="Proteomes" id="UP000184016"/>
    </source>
</evidence>
<dbReference type="GO" id="GO:0008983">
    <property type="term" value="F:protein-glutamate O-methyltransferase activity"/>
    <property type="evidence" value="ECO:0007669"/>
    <property type="project" value="UniProtKB-EC"/>
</dbReference>
<dbReference type="InterPro" id="IPR050903">
    <property type="entry name" value="Bact_Chemotaxis_MeTrfase"/>
</dbReference>
<dbReference type="InterPro" id="IPR022642">
    <property type="entry name" value="CheR_C"/>
</dbReference>
<dbReference type="SMART" id="SM00138">
    <property type="entry name" value="MeTrc"/>
    <property type="match status" value="1"/>
</dbReference>
<dbReference type="SUPFAM" id="SSF53335">
    <property type="entry name" value="S-adenosyl-L-methionine-dependent methyltransferases"/>
    <property type="match status" value="1"/>
</dbReference>
<dbReference type="Pfam" id="PF01739">
    <property type="entry name" value="CheR"/>
    <property type="match status" value="1"/>
</dbReference>
<dbReference type="PRINTS" id="PR00996">
    <property type="entry name" value="CHERMTFRASE"/>
</dbReference>
<dbReference type="InterPro" id="IPR000780">
    <property type="entry name" value="CheR_MeTrfase"/>
</dbReference>
<evidence type="ECO:0000256" key="4">
    <source>
        <dbReference type="ARBA" id="ARBA00022679"/>
    </source>
</evidence>
<reference evidence="8" key="1">
    <citation type="submission" date="2016-11" db="EMBL/GenBank/DDBJ databases">
        <authorList>
            <person name="Varghese N."/>
            <person name="Submissions S."/>
        </authorList>
    </citation>
    <scope>NUCLEOTIDE SEQUENCE [LARGE SCALE GENOMIC DNA]</scope>
    <source>
        <strain evidence="8">USBA-503</strain>
    </source>
</reference>
<dbReference type="PANTHER" id="PTHR24422">
    <property type="entry name" value="CHEMOTAXIS PROTEIN METHYLTRANSFERASE"/>
    <property type="match status" value="1"/>
</dbReference>
<keyword evidence="5" id="KW-0949">S-adenosyl-L-methionine</keyword>
<dbReference type="PROSITE" id="PS50123">
    <property type="entry name" value="CHER"/>
    <property type="match status" value="1"/>
</dbReference>
<feature type="domain" description="CheR-type methyltransferase" evidence="6">
    <location>
        <begin position="1"/>
        <end position="254"/>
    </location>
</feature>
<dbReference type="RefSeq" id="WP_072875232.1">
    <property type="nucleotide sequence ID" value="NZ_FRAF01000033.1"/>
</dbReference>
<dbReference type="Pfam" id="PF03705">
    <property type="entry name" value="CheR_N"/>
    <property type="match status" value="1"/>
</dbReference>
<dbReference type="InterPro" id="IPR036804">
    <property type="entry name" value="CheR_N_sf"/>
</dbReference>
<comment type="catalytic activity">
    <reaction evidence="1">
        <text>L-glutamyl-[protein] + S-adenosyl-L-methionine = [protein]-L-glutamate 5-O-methyl ester + S-adenosyl-L-homocysteine</text>
        <dbReference type="Rhea" id="RHEA:24452"/>
        <dbReference type="Rhea" id="RHEA-COMP:10208"/>
        <dbReference type="Rhea" id="RHEA-COMP:10311"/>
        <dbReference type="ChEBI" id="CHEBI:29973"/>
        <dbReference type="ChEBI" id="CHEBI:57856"/>
        <dbReference type="ChEBI" id="CHEBI:59789"/>
        <dbReference type="ChEBI" id="CHEBI:82795"/>
        <dbReference type="EC" id="2.1.1.80"/>
    </reaction>
</comment>
<evidence type="ECO:0000256" key="3">
    <source>
        <dbReference type="ARBA" id="ARBA00022603"/>
    </source>
</evidence>
<keyword evidence="4 7" id="KW-0808">Transferase</keyword>
<keyword evidence="3 7" id="KW-0489">Methyltransferase</keyword>
<gene>
    <name evidence="7" type="ORF">SAMN05443507_1337</name>
</gene>
<organism evidence="7 8">
    <name type="scientific">Alicyclobacillus tolerans</name>
    <dbReference type="NCBI Taxonomy" id="90970"/>
    <lineage>
        <taxon>Bacteria</taxon>
        <taxon>Bacillati</taxon>
        <taxon>Bacillota</taxon>
        <taxon>Bacilli</taxon>
        <taxon>Bacillales</taxon>
        <taxon>Alicyclobacillaceae</taxon>
        <taxon>Alicyclobacillus</taxon>
    </lineage>
</organism>
<dbReference type="InterPro" id="IPR029063">
    <property type="entry name" value="SAM-dependent_MTases_sf"/>
</dbReference>